<evidence type="ECO:0000313" key="2">
    <source>
        <dbReference type="Proteomes" id="UP000019460"/>
    </source>
</evidence>
<reference evidence="1 2" key="1">
    <citation type="submission" date="2012-11" db="EMBL/GenBank/DDBJ databases">
        <title>Genome assembly of Thiorhodococcus sp. AK35.</title>
        <authorList>
            <person name="Nupur N."/>
            <person name="Khatri I."/>
            <person name="Subramanian S."/>
            <person name="Pinnaka A."/>
        </authorList>
    </citation>
    <scope>NUCLEOTIDE SEQUENCE [LARGE SCALE GENOMIC DNA]</scope>
    <source>
        <strain evidence="1 2">AK35</strain>
    </source>
</reference>
<comment type="caution">
    <text evidence="1">The sequence shown here is derived from an EMBL/GenBank/DDBJ whole genome shotgun (WGS) entry which is preliminary data.</text>
</comment>
<name>W9VH20_9GAMM</name>
<evidence type="ECO:0000313" key="1">
    <source>
        <dbReference type="EMBL" id="EXJ15317.1"/>
    </source>
</evidence>
<accession>W9VH20</accession>
<organism evidence="1 2">
    <name type="scientific">Imhoffiella purpurea</name>
    <dbReference type="NCBI Taxonomy" id="1249627"/>
    <lineage>
        <taxon>Bacteria</taxon>
        <taxon>Pseudomonadati</taxon>
        <taxon>Pseudomonadota</taxon>
        <taxon>Gammaproteobacteria</taxon>
        <taxon>Chromatiales</taxon>
        <taxon>Chromatiaceae</taxon>
        <taxon>Imhoffiella</taxon>
    </lineage>
</organism>
<dbReference type="EMBL" id="AONC01000027">
    <property type="protein sequence ID" value="EXJ15317.1"/>
    <property type="molecule type" value="Genomic_DNA"/>
</dbReference>
<keyword evidence="2" id="KW-1185">Reference proteome</keyword>
<proteinExistence type="predicted"/>
<sequence>MECIPCPSRQHCGKYVRPLFAVPFSRDLDGCSLVETKGLRIIRENLRLMTKQLNWLQDEASGDVLERRLKPLA</sequence>
<dbReference type="Proteomes" id="UP000019460">
    <property type="component" value="Unassembled WGS sequence"/>
</dbReference>
<dbReference type="AlphaFoldDB" id="W9VH20"/>
<gene>
    <name evidence="1" type="ORF">D779_1413</name>
</gene>
<protein>
    <submittedName>
        <fullName evidence="1">Uncharacterized protein</fullName>
    </submittedName>
</protein>